<dbReference type="EMBL" id="KV427609">
    <property type="protein sequence ID" value="KZT10340.1"/>
    <property type="molecule type" value="Genomic_DNA"/>
</dbReference>
<reference evidence="3 4" key="1">
    <citation type="journal article" date="2016" name="Mol. Biol. Evol.">
        <title>Comparative Genomics of Early-Diverging Mushroom-Forming Fungi Provides Insights into the Origins of Lignocellulose Decay Capabilities.</title>
        <authorList>
            <person name="Nagy L.G."/>
            <person name="Riley R."/>
            <person name="Tritt A."/>
            <person name="Adam C."/>
            <person name="Daum C."/>
            <person name="Floudas D."/>
            <person name="Sun H."/>
            <person name="Yadav J.S."/>
            <person name="Pangilinan J."/>
            <person name="Larsson K.H."/>
            <person name="Matsuura K."/>
            <person name="Barry K."/>
            <person name="Labutti K."/>
            <person name="Kuo R."/>
            <person name="Ohm R.A."/>
            <person name="Bhattacharya S.S."/>
            <person name="Shirouzu T."/>
            <person name="Yoshinaga Y."/>
            <person name="Martin F.M."/>
            <person name="Grigoriev I.V."/>
            <person name="Hibbett D.S."/>
        </authorList>
    </citation>
    <scope>NUCLEOTIDE SEQUENCE [LARGE SCALE GENOMIC DNA]</scope>
    <source>
        <strain evidence="3 4">93-53</strain>
    </source>
</reference>
<accession>A0A165GH62</accession>
<evidence type="ECO:0000256" key="1">
    <source>
        <dbReference type="SAM" id="MobiDB-lite"/>
    </source>
</evidence>
<evidence type="ECO:0000313" key="4">
    <source>
        <dbReference type="Proteomes" id="UP000076871"/>
    </source>
</evidence>
<name>A0A165GH62_9APHY</name>
<feature type="region of interest" description="Disordered" evidence="1">
    <location>
        <begin position="1"/>
        <end position="35"/>
    </location>
</feature>
<dbReference type="EMBL" id="KV427609">
    <property type="protein sequence ID" value="KZT10341.1"/>
    <property type="molecule type" value="Genomic_DNA"/>
</dbReference>
<evidence type="ECO:0000313" key="2">
    <source>
        <dbReference type="EMBL" id="KZT10340.1"/>
    </source>
</evidence>
<organism evidence="3 4">
    <name type="scientific">Laetiporus sulphureus 93-53</name>
    <dbReference type="NCBI Taxonomy" id="1314785"/>
    <lineage>
        <taxon>Eukaryota</taxon>
        <taxon>Fungi</taxon>
        <taxon>Dikarya</taxon>
        <taxon>Basidiomycota</taxon>
        <taxon>Agaricomycotina</taxon>
        <taxon>Agaricomycetes</taxon>
        <taxon>Polyporales</taxon>
        <taxon>Laetiporus</taxon>
    </lineage>
</organism>
<gene>
    <name evidence="2" type="ORF">LAESUDRAFT_755852</name>
    <name evidence="3" type="ORF">LAESUDRAFT_755853</name>
</gene>
<proteinExistence type="predicted"/>
<dbReference type="Proteomes" id="UP000076871">
    <property type="component" value="Unassembled WGS sequence"/>
</dbReference>
<sequence>MRRDKTRSQVRAAQVLAKERASGRADFPDMDASASSTLSAVPSISDKIFEEVIKTATKTESDTGVTTENLYPEIPIDNTMASVDEYELSMYDNALRSIKGHSDNPVRNLAADMVEDRAAVEEEVVDQADQADQVDWEDQEVVAAGQGQDQDKL</sequence>
<dbReference type="GeneID" id="63829118"/>
<evidence type="ECO:0000313" key="3">
    <source>
        <dbReference type="EMBL" id="KZT10341.1"/>
    </source>
</evidence>
<dbReference type="RefSeq" id="XP_040768080.1">
    <property type="nucleotide sequence ID" value="XM_040912090.1"/>
</dbReference>
<protein>
    <submittedName>
        <fullName evidence="3">Uncharacterized protein</fullName>
    </submittedName>
</protein>
<keyword evidence="4" id="KW-1185">Reference proteome</keyword>
<dbReference type="AlphaFoldDB" id="A0A165GH62"/>
<feature type="compositionally biased region" description="Basic and acidic residues" evidence="1">
    <location>
        <begin position="17"/>
        <end position="27"/>
    </location>
</feature>